<dbReference type="RefSeq" id="WP_100993569.1">
    <property type="nucleotide sequence ID" value="NZ_CP025096.1"/>
</dbReference>
<evidence type="ECO:0000313" key="1">
    <source>
        <dbReference type="EMBL" id="AUD07021.1"/>
    </source>
</evidence>
<organism evidence="1 2">
    <name type="scientific">Spirosoma pollinicola</name>
    <dbReference type="NCBI Taxonomy" id="2057025"/>
    <lineage>
        <taxon>Bacteria</taxon>
        <taxon>Pseudomonadati</taxon>
        <taxon>Bacteroidota</taxon>
        <taxon>Cytophagia</taxon>
        <taxon>Cytophagales</taxon>
        <taxon>Cytophagaceae</taxon>
        <taxon>Spirosoma</taxon>
    </lineage>
</organism>
<gene>
    <name evidence="1" type="ORF">CWM47_37490</name>
</gene>
<name>A0A2K8ZAW3_9BACT</name>
<accession>A0A2K8ZAW3</accession>
<evidence type="ECO:0000313" key="2">
    <source>
        <dbReference type="Proteomes" id="UP000232883"/>
    </source>
</evidence>
<dbReference type="Proteomes" id="UP000232883">
    <property type="component" value="Chromosome"/>
</dbReference>
<dbReference type="EMBL" id="CP025096">
    <property type="protein sequence ID" value="AUD07021.1"/>
    <property type="molecule type" value="Genomic_DNA"/>
</dbReference>
<reference evidence="1 2" key="1">
    <citation type="submission" date="2017-11" db="EMBL/GenBank/DDBJ databases">
        <title>Taxonomic description and genome sequences of Spirosoma HA7 sp. nov., isolated from pollen microhabitat of Corylus avellana.</title>
        <authorList>
            <person name="Ambika Manirajan B."/>
            <person name="Suarez C."/>
            <person name="Ratering S."/>
            <person name="Geissler-Plaum R."/>
            <person name="Cardinale M."/>
            <person name="Sylvia S."/>
        </authorList>
    </citation>
    <scope>NUCLEOTIDE SEQUENCE [LARGE SCALE GENOMIC DNA]</scope>
    <source>
        <strain evidence="1 2">HA7</strain>
    </source>
</reference>
<dbReference type="KEGG" id="spir:CWM47_37490"/>
<protein>
    <submittedName>
        <fullName evidence="1">Uncharacterized protein</fullName>
    </submittedName>
</protein>
<sequence length="151" mass="17933">MKLDSLLDQSFSGTTVDIESLKKFLCDKPNYLGWGIDLDLRKGSLNILNSADYVEFHLRMYLLGEPKTLYRVFREIRFFINMDHNAAHHFITYSMEVLKQEILSHEWYELMPRMDYAIKKIQPLIPNRKSSLEPLLLHIIREFYPGHAQTR</sequence>
<dbReference type="OrthoDB" id="971032at2"/>
<keyword evidence="2" id="KW-1185">Reference proteome</keyword>
<dbReference type="AlphaFoldDB" id="A0A2K8ZAW3"/>
<proteinExistence type="predicted"/>